<evidence type="ECO:0000256" key="2">
    <source>
        <dbReference type="ARBA" id="ARBA00005583"/>
    </source>
</evidence>
<dbReference type="Pfam" id="PF00953">
    <property type="entry name" value="Glycos_transf_4"/>
    <property type="match status" value="1"/>
</dbReference>
<dbReference type="GO" id="GO:0009252">
    <property type="term" value="P:peptidoglycan biosynthetic process"/>
    <property type="evidence" value="ECO:0007669"/>
    <property type="project" value="UniProtKB-UniRule"/>
</dbReference>
<keyword evidence="12" id="KW-1003">Cell membrane</keyword>
<feature type="transmembrane region" description="Helical" evidence="12">
    <location>
        <begin position="27"/>
        <end position="48"/>
    </location>
</feature>
<evidence type="ECO:0000256" key="14">
    <source>
        <dbReference type="PIRSR" id="PIRSR600715-1"/>
    </source>
</evidence>
<keyword evidence="11 12" id="KW-0961">Cell wall biogenesis/degradation</keyword>
<keyword evidence="3 12" id="KW-0132">Cell division</keyword>
<dbReference type="GO" id="GO:0046872">
    <property type="term" value="F:metal ion binding"/>
    <property type="evidence" value="ECO:0007669"/>
    <property type="project" value="UniProtKB-KW"/>
</dbReference>
<dbReference type="Proteomes" id="UP000741360">
    <property type="component" value="Unassembled WGS sequence"/>
</dbReference>
<feature type="binding site" evidence="14">
    <location>
        <position position="268"/>
    </location>
    <ligand>
        <name>Mg(2+)</name>
        <dbReference type="ChEBI" id="CHEBI:18420"/>
    </ligand>
</feature>
<proteinExistence type="inferred from homology"/>
<dbReference type="AlphaFoldDB" id="A0A932M181"/>
<comment type="caution">
    <text evidence="15">The sequence shown here is derived from an EMBL/GenBank/DDBJ whole genome shotgun (WGS) entry which is preliminary data.</text>
</comment>
<evidence type="ECO:0000256" key="6">
    <source>
        <dbReference type="ARBA" id="ARBA00022960"/>
    </source>
</evidence>
<feature type="transmembrane region" description="Helical" evidence="12">
    <location>
        <begin position="130"/>
        <end position="150"/>
    </location>
</feature>
<evidence type="ECO:0000256" key="12">
    <source>
        <dbReference type="HAMAP-Rule" id="MF_00038"/>
    </source>
</evidence>
<dbReference type="CDD" id="cd06852">
    <property type="entry name" value="GT_MraY"/>
    <property type="match status" value="1"/>
</dbReference>
<dbReference type="Pfam" id="PF10555">
    <property type="entry name" value="MraY_sig1"/>
    <property type="match status" value="1"/>
</dbReference>
<keyword evidence="12 14" id="KW-0479">Metal-binding</keyword>
<dbReference type="PANTHER" id="PTHR22926:SF5">
    <property type="entry name" value="PHOSPHO-N-ACETYLMURAMOYL-PENTAPEPTIDE-TRANSFERASE HOMOLOG"/>
    <property type="match status" value="1"/>
</dbReference>
<feature type="transmembrane region" description="Helical" evidence="12">
    <location>
        <begin position="233"/>
        <end position="257"/>
    </location>
</feature>
<evidence type="ECO:0000256" key="5">
    <source>
        <dbReference type="ARBA" id="ARBA00022692"/>
    </source>
</evidence>
<feature type="transmembrane region" description="Helical" evidence="12">
    <location>
        <begin position="290"/>
        <end position="312"/>
    </location>
</feature>
<dbReference type="PROSITE" id="PS01347">
    <property type="entry name" value="MRAY_1"/>
    <property type="match status" value="1"/>
</dbReference>
<dbReference type="InterPro" id="IPR000715">
    <property type="entry name" value="Glycosyl_transferase_4"/>
</dbReference>
<protein>
    <recommendedName>
        <fullName evidence="12 13">Phospho-N-acetylmuramoyl-pentapeptide-transferase</fullName>
        <ecNumber evidence="12 13">2.7.8.13</ecNumber>
    </recommendedName>
    <alternativeName>
        <fullName evidence="12">UDP-MurNAc-pentapeptide phosphotransferase</fullName>
    </alternativeName>
</protein>
<feature type="transmembrane region" description="Helical" evidence="12">
    <location>
        <begin position="97"/>
        <end position="118"/>
    </location>
</feature>
<comment type="function">
    <text evidence="12">Catalyzes the initial step of the lipid cycle reactions in the biosynthesis of the cell wall peptidoglycan: transfers peptidoglycan precursor phospho-MurNAc-pentapeptide from UDP-MurNAc-pentapeptide onto the lipid carrier undecaprenyl phosphate, yielding undecaprenyl-pyrophosphoryl-MurNAc-pentapeptide, known as lipid I.</text>
</comment>
<comment type="subcellular location">
    <subcellularLocation>
        <location evidence="12">Cell membrane</location>
        <topology evidence="12">Multi-pass membrane protein</topology>
    </subcellularLocation>
    <subcellularLocation>
        <location evidence="1">Membrane</location>
        <topology evidence="1">Multi-pass membrane protein</topology>
    </subcellularLocation>
</comment>
<gene>
    <name evidence="12" type="primary">mraY</name>
    <name evidence="15" type="ORF">HYY65_05865</name>
</gene>
<evidence type="ECO:0000256" key="10">
    <source>
        <dbReference type="ARBA" id="ARBA00023306"/>
    </source>
</evidence>
<feature type="transmembrane region" description="Helical" evidence="12">
    <location>
        <begin position="69"/>
        <end position="91"/>
    </location>
</feature>
<dbReference type="InterPro" id="IPR018480">
    <property type="entry name" value="PNAcMuramoyl-5peptid_Trfase_CS"/>
</dbReference>
<keyword evidence="4 12" id="KW-0808">Transferase</keyword>
<evidence type="ECO:0000256" key="9">
    <source>
        <dbReference type="ARBA" id="ARBA00023136"/>
    </source>
</evidence>
<evidence type="ECO:0000256" key="13">
    <source>
        <dbReference type="NCBIfam" id="TIGR00445"/>
    </source>
</evidence>
<keyword evidence="5 12" id="KW-0812">Transmembrane</keyword>
<keyword evidence="7 12" id="KW-0573">Peptidoglycan synthesis</keyword>
<keyword evidence="10 12" id="KW-0131">Cell cycle</keyword>
<dbReference type="PROSITE" id="PS01348">
    <property type="entry name" value="MRAY_2"/>
    <property type="match status" value="1"/>
</dbReference>
<dbReference type="EC" id="2.7.8.13" evidence="12 13"/>
<comment type="catalytic activity">
    <reaction evidence="12">
        <text>UDP-N-acetyl-alpha-D-muramoyl-L-alanyl-gamma-D-glutamyl-meso-2,6-diaminopimeloyl-D-alanyl-D-alanine + di-trans,octa-cis-undecaprenyl phosphate = di-trans,octa-cis-undecaprenyl diphospho-N-acetyl-alpha-D-muramoyl-L-alanyl-D-glutamyl-meso-2,6-diaminopimeloyl-D-alanyl-D-alanine + UMP</text>
        <dbReference type="Rhea" id="RHEA:28386"/>
        <dbReference type="ChEBI" id="CHEBI:57865"/>
        <dbReference type="ChEBI" id="CHEBI:60392"/>
        <dbReference type="ChEBI" id="CHEBI:61386"/>
        <dbReference type="ChEBI" id="CHEBI:61387"/>
        <dbReference type="EC" id="2.7.8.13"/>
    </reaction>
</comment>
<feature type="transmembrane region" description="Helical" evidence="12">
    <location>
        <begin position="264"/>
        <end position="284"/>
    </location>
</feature>
<keyword evidence="6 12" id="KW-0133">Cell shape</keyword>
<reference evidence="15" key="1">
    <citation type="submission" date="2020-07" db="EMBL/GenBank/DDBJ databases">
        <title>Huge and variable diversity of episymbiotic CPR bacteria and DPANN archaea in groundwater ecosystems.</title>
        <authorList>
            <person name="He C.Y."/>
            <person name="Keren R."/>
            <person name="Whittaker M."/>
            <person name="Farag I.F."/>
            <person name="Doudna J."/>
            <person name="Cate J.H.D."/>
            <person name="Banfield J.F."/>
        </authorList>
    </citation>
    <scope>NUCLEOTIDE SEQUENCE</scope>
    <source>
        <strain evidence="15">NC_groundwater_717_Ag_S-0.2um_59_8</strain>
    </source>
</reference>
<keyword evidence="8 12" id="KW-1133">Transmembrane helix</keyword>
<evidence type="ECO:0000313" key="15">
    <source>
        <dbReference type="EMBL" id="MBI3014576.1"/>
    </source>
</evidence>
<dbReference type="GO" id="GO:0008360">
    <property type="term" value="P:regulation of cell shape"/>
    <property type="evidence" value="ECO:0007669"/>
    <property type="project" value="UniProtKB-KW"/>
</dbReference>
<evidence type="ECO:0000256" key="1">
    <source>
        <dbReference type="ARBA" id="ARBA00004141"/>
    </source>
</evidence>
<feature type="transmembrane region" description="Helical" evidence="12">
    <location>
        <begin position="339"/>
        <end position="358"/>
    </location>
</feature>
<dbReference type="GO" id="GO:0071555">
    <property type="term" value="P:cell wall organization"/>
    <property type="evidence" value="ECO:0007669"/>
    <property type="project" value="UniProtKB-KW"/>
</dbReference>
<dbReference type="InterPro" id="IPR003524">
    <property type="entry name" value="PNAcMuramoyl-5peptid_Trfase"/>
</dbReference>
<organism evidence="15 16">
    <name type="scientific">Tectimicrobiota bacterium</name>
    <dbReference type="NCBI Taxonomy" id="2528274"/>
    <lineage>
        <taxon>Bacteria</taxon>
        <taxon>Pseudomonadati</taxon>
        <taxon>Nitrospinota/Tectimicrobiota group</taxon>
        <taxon>Candidatus Tectimicrobiota</taxon>
    </lineage>
</organism>
<dbReference type="PANTHER" id="PTHR22926">
    <property type="entry name" value="PHOSPHO-N-ACETYLMURAMOYL-PENTAPEPTIDE-TRANSFERASE"/>
    <property type="match status" value="1"/>
</dbReference>
<feature type="transmembrane region" description="Helical" evidence="12">
    <location>
        <begin position="174"/>
        <end position="194"/>
    </location>
</feature>
<dbReference type="GO" id="GO:0051301">
    <property type="term" value="P:cell division"/>
    <property type="evidence" value="ECO:0007669"/>
    <property type="project" value="UniProtKB-KW"/>
</dbReference>
<dbReference type="NCBIfam" id="TIGR00445">
    <property type="entry name" value="mraY"/>
    <property type="match status" value="1"/>
</dbReference>
<comment type="pathway">
    <text evidence="12">Cell wall biogenesis; peptidoglycan biosynthesis.</text>
</comment>
<feature type="binding site" evidence="14">
    <location>
        <position position="193"/>
    </location>
    <ligand>
        <name>Mg(2+)</name>
        <dbReference type="ChEBI" id="CHEBI:18420"/>
    </ligand>
</feature>
<evidence type="ECO:0000256" key="8">
    <source>
        <dbReference type="ARBA" id="ARBA00022989"/>
    </source>
</evidence>
<sequence>MLYLLLYPFRDVITAFNVFRYITFRTAYAIITALVISFIVGPWLIAELRRRQIGQTIREEGPRSHFSKAGTPTMGGLLILIALTLPTLLWADLTNRYIWLILFSTLGFGAIGFLDDYLKISRHSSRGLRAPYKFGAQVLVGLLVALALYFQDGGFFIATRVTIPFFKRVLPDLGWFYIPFVMLVIVGASNAVNLTDGLDGLAIGPVIIATVSYLIIAYAVGHAGFAEYLNLPFIGGAGELAVFAGSVIGASLGFLWFNAYPAQMFMGDVGALALGAALGTMAVITKHELLLVVIGGIFVIETVSVIVQVVSFQTTGKRVFRMAPIHHHFEQKGWEENKVVIRFWIVAILLALLSLSTLKLR</sequence>
<keyword evidence="9 12" id="KW-0472">Membrane</keyword>
<comment type="cofactor">
    <cofactor evidence="12 14">
        <name>Mg(2+)</name>
        <dbReference type="ChEBI" id="CHEBI:18420"/>
    </cofactor>
</comment>
<name>A0A932M181_UNCTE</name>
<dbReference type="GO" id="GO:0008963">
    <property type="term" value="F:phospho-N-acetylmuramoyl-pentapeptide-transferase activity"/>
    <property type="evidence" value="ECO:0007669"/>
    <property type="project" value="UniProtKB-UniRule"/>
</dbReference>
<feature type="transmembrane region" description="Helical" evidence="12">
    <location>
        <begin position="201"/>
        <end position="221"/>
    </location>
</feature>
<evidence type="ECO:0000313" key="16">
    <source>
        <dbReference type="Proteomes" id="UP000741360"/>
    </source>
</evidence>
<keyword evidence="12 14" id="KW-0460">Magnesium</keyword>
<evidence type="ECO:0000256" key="7">
    <source>
        <dbReference type="ARBA" id="ARBA00022984"/>
    </source>
</evidence>
<dbReference type="HAMAP" id="MF_00038">
    <property type="entry name" value="MraY"/>
    <property type="match status" value="1"/>
</dbReference>
<evidence type="ECO:0000256" key="4">
    <source>
        <dbReference type="ARBA" id="ARBA00022679"/>
    </source>
</evidence>
<evidence type="ECO:0000256" key="3">
    <source>
        <dbReference type="ARBA" id="ARBA00022618"/>
    </source>
</evidence>
<dbReference type="GO" id="GO:0005886">
    <property type="term" value="C:plasma membrane"/>
    <property type="evidence" value="ECO:0007669"/>
    <property type="project" value="UniProtKB-SubCell"/>
</dbReference>
<dbReference type="EMBL" id="JACPSX010000104">
    <property type="protein sequence ID" value="MBI3014576.1"/>
    <property type="molecule type" value="Genomic_DNA"/>
</dbReference>
<comment type="similarity">
    <text evidence="2 12">Belongs to the glycosyltransferase 4 family. MraY subfamily.</text>
</comment>
<evidence type="ECO:0000256" key="11">
    <source>
        <dbReference type="ARBA" id="ARBA00023316"/>
    </source>
</evidence>
<accession>A0A932M181</accession>